<keyword evidence="4" id="KW-0493">Microtubule</keyword>
<evidence type="ECO:0000313" key="14">
    <source>
        <dbReference type="EMBL" id="VFJ68758.1"/>
    </source>
</evidence>
<protein>
    <submittedName>
        <fullName evidence="14">Tetratricopeptide (TPR) repeat</fullName>
    </submittedName>
</protein>
<dbReference type="SUPFAM" id="SSF52540">
    <property type="entry name" value="P-loop containing nucleoside triphosphate hydrolases"/>
    <property type="match status" value="1"/>
</dbReference>
<keyword evidence="3" id="KW-0963">Cytoplasm</keyword>
<sequence>MDCSGNAPAPLSDRSNTDSPYWFPITMNAKTVFLSHRRDATGKASARAIERALTQRGYDVFLDVDAMAPGHWAEQLNREVPVRAHFLLLLTPGALDNCADENDWVRQEYQLAVLHGRNIVPVRSEDFDLKAERARCPAAMVGLFERQVATVSHAGFEHDVAELIRRYLPRHQAPSNAPGAERSGPPGASAPTPHNLPARNPHFTGREQLLTDLGRELMENGTAELRGMGGIGKTETARRYAWDHREDYAFIGWLRAEDPAGLAEEFAGLAPLLGLKTEKIAEREIVMGMVRRAIERTGGGLLVFDNVEDAAALSPYLPSDPWPGHILITARDPVPTNRVRAPLKPAPFTVAEAEVFLGQHQDAGRPGSLAELVEELGGLPLALEQARAYMDQLGRNVTHYLELFREHRAALLAHPTATGDEGRTVATTWSLALEGVKEQMPEVGALLNLSAFLAPENIPYRLFTEGAEHLPPDLAARVKDPMAFDQLMGPLHRRALVTADGETLSFHRLVRAVLYDRLPEAERAPWLERAIAVLDAAFPFDQHDPASWPPSGALLPHVNAVWEAAKERAVTGEALGHLLNRAGRYLFQRAEYPRSRALLAASLGVREQLHGEQHAATAESLSDMGLLLDKLGEYPAAEEYCRCALAIRQSVLPEGHPDTATSLNNLAGLLRAQGKHDEARPLHEQALEIRRSVFGEQHPDTAISLGNLAILLQSQGKHDEARPLYEQALEIRRAEFGEEHPDTATSLNNLAGVLQTQGKYDEAKPLYEQALEICRAEFGEGHPTTAASLNNLAELLRAQGKYDEARPLQEQALAIHQAVFGEQHPDTATSLNNLAELLRAQGKYDEARPLQEQALAIRQSVFGEEHPDTAGSLNNLGLLLFEQGRKREAISYLERAVVAHDAVFPGGHPDTLTLLFNLGAACGASWQVKKAREYLGRAREMRAAHPEYQGPGP</sequence>
<dbReference type="InterPro" id="IPR056681">
    <property type="entry name" value="DUF7779"/>
</dbReference>
<evidence type="ECO:0000256" key="5">
    <source>
        <dbReference type="ARBA" id="ARBA00022737"/>
    </source>
</evidence>
<keyword evidence="6 10" id="KW-0802">TPR repeat</keyword>
<evidence type="ECO:0000256" key="10">
    <source>
        <dbReference type="PROSITE-ProRule" id="PRU00339"/>
    </source>
</evidence>
<dbReference type="GO" id="GO:0019894">
    <property type="term" value="F:kinesin binding"/>
    <property type="evidence" value="ECO:0007669"/>
    <property type="project" value="TreeGrafter"/>
</dbReference>
<dbReference type="InterPro" id="IPR011990">
    <property type="entry name" value="TPR-like_helical_dom_sf"/>
</dbReference>
<keyword evidence="8" id="KW-0505">Motor protein</keyword>
<keyword evidence="7" id="KW-0175">Coiled coil</keyword>
<evidence type="ECO:0000256" key="1">
    <source>
        <dbReference type="ARBA" id="ARBA00004245"/>
    </source>
</evidence>
<dbReference type="PANTHER" id="PTHR45783">
    <property type="entry name" value="KINESIN LIGHT CHAIN"/>
    <property type="match status" value="1"/>
</dbReference>
<dbReference type="InterPro" id="IPR019734">
    <property type="entry name" value="TPR_rpt"/>
</dbReference>
<keyword evidence="9" id="KW-0206">Cytoskeleton</keyword>
<feature type="repeat" description="TPR" evidence="10">
    <location>
        <begin position="744"/>
        <end position="777"/>
    </location>
</feature>
<dbReference type="PANTHER" id="PTHR45783:SF3">
    <property type="entry name" value="KINESIN LIGHT CHAIN"/>
    <property type="match status" value="1"/>
</dbReference>
<keyword evidence="5" id="KW-0677">Repeat</keyword>
<dbReference type="Gene3D" id="1.25.40.10">
    <property type="entry name" value="Tetratricopeptide repeat domain"/>
    <property type="match status" value="2"/>
</dbReference>
<dbReference type="InterPro" id="IPR035897">
    <property type="entry name" value="Toll_tir_struct_dom_sf"/>
</dbReference>
<dbReference type="InterPro" id="IPR027417">
    <property type="entry name" value="P-loop_NTPase"/>
</dbReference>
<dbReference type="Pfam" id="PF13374">
    <property type="entry name" value="TPR_10"/>
    <property type="match status" value="2"/>
</dbReference>
<evidence type="ECO:0000256" key="6">
    <source>
        <dbReference type="ARBA" id="ARBA00022803"/>
    </source>
</evidence>
<dbReference type="PROSITE" id="PS50005">
    <property type="entry name" value="TPR"/>
    <property type="match status" value="1"/>
</dbReference>
<dbReference type="GO" id="GO:0005874">
    <property type="term" value="C:microtubule"/>
    <property type="evidence" value="ECO:0007669"/>
    <property type="project" value="UniProtKB-KW"/>
</dbReference>
<evidence type="ECO:0000256" key="4">
    <source>
        <dbReference type="ARBA" id="ARBA00022701"/>
    </source>
</evidence>
<comment type="subcellular location">
    <subcellularLocation>
        <location evidence="1">Cytoplasm</location>
        <location evidence="1">Cytoskeleton</location>
    </subcellularLocation>
</comment>
<dbReference type="GO" id="GO:0007018">
    <property type="term" value="P:microtubule-based movement"/>
    <property type="evidence" value="ECO:0007669"/>
    <property type="project" value="TreeGrafter"/>
</dbReference>
<evidence type="ECO:0000256" key="7">
    <source>
        <dbReference type="ARBA" id="ARBA00023054"/>
    </source>
</evidence>
<dbReference type="InterPro" id="IPR000157">
    <property type="entry name" value="TIR_dom"/>
</dbReference>
<organism evidence="14">
    <name type="scientific">Candidatus Kentrum sp. FM</name>
    <dbReference type="NCBI Taxonomy" id="2126340"/>
    <lineage>
        <taxon>Bacteria</taxon>
        <taxon>Pseudomonadati</taxon>
        <taxon>Pseudomonadota</taxon>
        <taxon>Gammaproteobacteria</taxon>
        <taxon>Candidatus Kentrum</taxon>
    </lineage>
</organism>
<evidence type="ECO:0000256" key="8">
    <source>
        <dbReference type="ARBA" id="ARBA00023175"/>
    </source>
</evidence>
<dbReference type="Pfam" id="PF13676">
    <property type="entry name" value="TIR_2"/>
    <property type="match status" value="1"/>
</dbReference>
<evidence type="ECO:0000313" key="15">
    <source>
        <dbReference type="EMBL" id="VFK17523.1"/>
    </source>
</evidence>
<proteinExistence type="inferred from homology"/>
<dbReference type="AlphaFoldDB" id="A0A450TM50"/>
<dbReference type="Gene3D" id="3.40.50.300">
    <property type="entry name" value="P-loop containing nucleotide triphosphate hydrolases"/>
    <property type="match status" value="1"/>
</dbReference>
<feature type="region of interest" description="Disordered" evidence="11">
    <location>
        <begin position="172"/>
        <end position="202"/>
    </location>
</feature>
<evidence type="ECO:0000256" key="2">
    <source>
        <dbReference type="ARBA" id="ARBA00009622"/>
    </source>
</evidence>
<evidence type="ECO:0000259" key="12">
    <source>
        <dbReference type="PROSITE" id="PS50104"/>
    </source>
</evidence>
<dbReference type="GO" id="GO:0005871">
    <property type="term" value="C:kinesin complex"/>
    <property type="evidence" value="ECO:0007669"/>
    <property type="project" value="InterPro"/>
</dbReference>
<dbReference type="Gene3D" id="3.40.50.10140">
    <property type="entry name" value="Toll/interleukin-1 receptor homology (TIR) domain"/>
    <property type="match status" value="1"/>
</dbReference>
<dbReference type="SUPFAM" id="SSF48452">
    <property type="entry name" value="TPR-like"/>
    <property type="match status" value="3"/>
</dbReference>
<evidence type="ECO:0000256" key="3">
    <source>
        <dbReference type="ARBA" id="ARBA00022490"/>
    </source>
</evidence>
<name>A0A450TM50_9GAMM</name>
<dbReference type="SMART" id="SM00028">
    <property type="entry name" value="TPR"/>
    <property type="match status" value="8"/>
</dbReference>
<evidence type="ECO:0000256" key="11">
    <source>
        <dbReference type="SAM" id="MobiDB-lite"/>
    </source>
</evidence>
<dbReference type="EMBL" id="CAADFL010000485">
    <property type="protein sequence ID" value="VFK17523.1"/>
    <property type="molecule type" value="Genomic_DNA"/>
</dbReference>
<dbReference type="EMBL" id="CAADFA010000498">
    <property type="protein sequence ID" value="VFJ68758.1"/>
    <property type="molecule type" value="Genomic_DNA"/>
</dbReference>
<evidence type="ECO:0000256" key="9">
    <source>
        <dbReference type="ARBA" id="ARBA00023212"/>
    </source>
</evidence>
<dbReference type="Pfam" id="PF25000">
    <property type="entry name" value="DUF7779"/>
    <property type="match status" value="1"/>
</dbReference>
<dbReference type="GO" id="GO:0005737">
    <property type="term" value="C:cytoplasm"/>
    <property type="evidence" value="ECO:0007669"/>
    <property type="project" value="TreeGrafter"/>
</dbReference>
<accession>A0A450TM50</accession>
<dbReference type="InterPro" id="IPR002151">
    <property type="entry name" value="Kinesin_light"/>
</dbReference>
<gene>
    <name evidence="13" type="ORF">BECKFM1743A_GA0114220_104611</name>
    <name evidence="15" type="ORF">BECKFM1743B_GA0114221_104851</name>
    <name evidence="14" type="ORF">BECKFM1743C_GA0114222_104982</name>
</gene>
<dbReference type="NCBIfam" id="NF040586">
    <property type="entry name" value="FxSxx_TPR"/>
    <property type="match status" value="1"/>
</dbReference>
<dbReference type="GO" id="GO:0007165">
    <property type="term" value="P:signal transduction"/>
    <property type="evidence" value="ECO:0007669"/>
    <property type="project" value="InterPro"/>
</dbReference>
<comment type="similarity">
    <text evidence="2">Belongs to the kinesin light chain family.</text>
</comment>
<dbReference type="PROSITE" id="PS50104">
    <property type="entry name" value="TIR"/>
    <property type="match status" value="1"/>
</dbReference>
<dbReference type="Pfam" id="PF13424">
    <property type="entry name" value="TPR_12"/>
    <property type="match status" value="3"/>
</dbReference>
<feature type="domain" description="TIR" evidence="12">
    <location>
        <begin position="28"/>
        <end position="152"/>
    </location>
</feature>
<reference evidence="14" key="1">
    <citation type="submission" date="2019-02" db="EMBL/GenBank/DDBJ databases">
        <authorList>
            <person name="Gruber-Vodicka R. H."/>
            <person name="Seah K. B. B."/>
        </authorList>
    </citation>
    <scope>NUCLEOTIDE SEQUENCE</scope>
    <source>
        <strain evidence="13">BECK_BZ163</strain>
        <strain evidence="15">BECK_BZ164</strain>
        <strain evidence="14">BECK_BZ165</strain>
    </source>
</reference>
<evidence type="ECO:0000313" key="13">
    <source>
        <dbReference type="EMBL" id="VFJ67960.1"/>
    </source>
</evidence>
<dbReference type="SUPFAM" id="SSF52200">
    <property type="entry name" value="Toll/Interleukin receptor TIR domain"/>
    <property type="match status" value="1"/>
</dbReference>
<dbReference type="EMBL" id="CAADEZ010000461">
    <property type="protein sequence ID" value="VFJ67960.1"/>
    <property type="molecule type" value="Genomic_DNA"/>
</dbReference>